<gene>
    <name evidence="1" type="ORF">J4Q44_G00394470</name>
</gene>
<organism evidence="1 2">
    <name type="scientific">Coregonus suidteri</name>
    <dbReference type="NCBI Taxonomy" id="861788"/>
    <lineage>
        <taxon>Eukaryota</taxon>
        <taxon>Metazoa</taxon>
        <taxon>Chordata</taxon>
        <taxon>Craniata</taxon>
        <taxon>Vertebrata</taxon>
        <taxon>Euteleostomi</taxon>
        <taxon>Actinopterygii</taxon>
        <taxon>Neopterygii</taxon>
        <taxon>Teleostei</taxon>
        <taxon>Protacanthopterygii</taxon>
        <taxon>Salmoniformes</taxon>
        <taxon>Salmonidae</taxon>
        <taxon>Coregoninae</taxon>
        <taxon>Coregonus</taxon>
    </lineage>
</organism>
<name>A0AAN8KGH6_9TELE</name>
<sequence length="110" mass="12025">MEVSGDVKLPVRTNCVACSEDGRYIFLGHLHGLSVMAQPQPQDTTTSSIFLGHPHGLSVMAQPQPQDTTTSSSSSPYYVPVWQEDRVEITSLHITCLGEMAYLLASLDDM</sequence>
<dbReference type="InterPro" id="IPR049547">
    <property type="entry name" value="WDR93_beta-prop"/>
</dbReference>
<dbReference type="EMBL" id="JAGTTL010003773">
    <property type="protein sequence ID" value="KAK6269235.1"/>
    <property type="molecule type" value="Genomic_DNA"/>
</dbReference>
<proteinExistence type="predicted"/>
<evidence type="ECO:0000313" key="2">
    <source>
        <dbReference type="Proteomes" id="UP001356427"/>
    </source>
</evidence>
<dbReference type="Pfam" id="PF21030">
    <property type="entry name" value="WDR93"/>
    <property type="match status" value="2"/>
</dbReference>
<dbReference type="AlphaFoldDB" id="A0AAN8KGH6"/>
<comment type="caution">
    <text evidence="1">The sequence shown here is derived from an EMBL/GenBank/DDBJ whole genome shotgun (WGS) entry which is preliminary data.</text>
</comment>
<accession>A0AAN8KGH6</accession>
<protein>
    <submittedName>
        <fullName evidence="1">Uncharacterized protein</fullName>
    </submittedName>
</protein>
<evidence type="ECO:0000313" key="1">
    <source>
        <dbReference type="EMBL" id="KAK6269235.1"/>
    </source>
</evidence>
<reference evidence="1 2" key="1">
    <citation type="submission" date="2021-04" db="EMBL/GenBank/DDBJ databases">
        <authorList>
            <person name="De Guttry C."/>
            <person name="Zahm M."/>
            <person name="Klopp C."/>
            <person name="Cabau C."/>
            <person name="Louis A."/>
            <person name="Berthelot C."/>
            <person name="Parey E."/>
            <person name="Roest Crollius H."/>
            <person name="Montfort J."/>
            <person name="Robinson-Rechavi M."/>
            <person name="Bucao C."/>
            <person name="Bouchez O."/>
            <person name="Gislard M."/>
            <person name="Lluch J."/>
            <person name="Milhes M."/>
            <person name="Lampietro C."/>
            <person name="Lopez Roques C."/>
            <person name="Donnadieu C."/>
            <person name="Braasch I."/>
            <person name="Desvignes T."/>
            <person name="Postlethwait J."/>
            <person name="Bobe J."/>
            <person name="Wedekind C."/>
            <person name="Guiguen Y."/>
        </authorList>
    </citation>
    <scope>NUCLEOTIDE SEQUENCE [LARGE SCALE GENOMIC DNA]</scope>
    <source>
        <strain evidence="1">Cs_M1</strain>
        <tissue evidence="1">Blood</tissue>
    </source>
</reference>
<keyword evidence="2" id="KW-1185">Reference proteome</keyword>
<dbReference type="Proteomes" id="UP001356427">
    <property type="component" value="Unassembled WGS sequence"/>
</dbReference>
<feature type="non-terminal residue" evidence="1">
    <location>
        <position position="110"/>
    </location>
</feature>